<proteinExistence type="predicted"/>
<comment type="caution">
    <text evidence="1">The sequence shown here is derived from an EMBL/GenBank/DDBJ whole genome shotgun (WGS) entry which is preliminary data.</text>
</comment>
<evidence type="ECO:0000313" key="1">
    <source>
        <dbReference type="EMBL" id="RUR76809.1"/>
    </source>
</evidence>
<name>A0A3S1FF00_CHLFR</name>
<accession>A0A3S1FF00</accession>
<reference evidence="1 2" key="1">
    <citation type="journal article" date="2019" name="Genome Biol. Evol.">
        <title>Day and night: Metabolic profiles and evolutionary relationships of six axenic non-marine cyanobacteria.</title>
        <authorList>
            <person name="Will S.E."/>
            <person name="Henke P."/>
            <person name="Boedeker C."/>
            <person name="Huang S."/>
            <person name="Brinkmann H."/>
            <person name="Rohde M."/>
            <person name="Jarek M."/>
            <person name="Friedl T."/>
            <person name="Seufert S."/>
            <person name="Schumacher M."/>
            <person name="Overmann J."/>
            <person name="Neumann-Schaal M."/>
            <person name="Petersen J."/>
        </authorList>
    </citation>
    <scope>NUCLEOTIDE SEQUENCE [LARGE SCALE GENOMIC DNA]</scope>
    <source>
        <strain evidence="1 2">PCC 6912</strain>
    </source>
</reference>
<keyword evidence="2" id="KW-1185">Reference proteome</keyword>
<gene>
    <name evidence="1" type="ORF">PCC6912_42130</name>
</gene>
<dbReference type="AlphaFoldDB" id="A0A3S1FF00"/>
<evidence type="ECO:0000313" key="2">
    <source>
        <dbReference type="Proteomes" id="UP000268857"/>
    </source>
</evidence>
<protein>
    <submittedName>
        <fullName evidence="1">Uncharacterized protein</fullName>
    </submittedName>
</protein>
<organism evidence="1 2">
    <name type="scientific">Chlorogloeopsis fritschii PCC 6912</name>
    <dbReference type="NCBI Taxonomy" id="211165"/>
    <lineage>
        <taxon>Bacteria</taxon>
        <taxon>Bacillati</taxon>
        <taxon>Cyanobacteriota</taxon>
        <taxon>Cyanophyceae</taxon>
        <taxon>Nostocales</taxon>
        <taxon>Chlorogloeopsidaceae</taxon>
        <taxon>Chlorogloeopsis</taxon>
    </lineage>
</organism>
<sequence>MNQTVSPCAIAIICDGLSGSIVAANVLGNATISLEIECCTQDTRVVLNYQYLSQGLPPGLSIYKVNVDFRLLTLTDTEPSFLEV</sequence>
<dbReference type="Proteomes" id="UP000268857">
    <property type="component" value="Unassembled WGS sequence"/>
</dbReference>
<dbReference type="EMBL" id="RSCJ01000019">
    <property type="protein sequence ID" value="RUR76809.1"/>
    <property type="molecule type" value="Genomic_DNA"/>
</dbReference>